<dbReference type="PIRSF" id="PIRSF006621">
    <property type="entry name" value="Dus"/>
    <property type="match status" value="1"/>
</dbReference>
<dbReference type="PANTHER" id="PTHR42907">
    <property type="entry name" value="FMN-LINKED OXIDOREDUCTASES SUPERFAMILY PROTEIN"/>
    <property type="match status" value="1"/>
</dbReference>
<dbReference type="InterPro" id="IPR013785">
    <property type="entry name" value="Aldolase_TIM"/>
</dbReference>
<organism evidence="12 13">
    <name type="scientific">Thioalkalicoccus limnaeus</name>
    <dbReference type="NCBI Taxonomy" id="120681"/>
    <lineage>
        <taxon>Bacteria</taxon>
        <taxon>Pseudomonadati</taxon>
        <taxon>Pseudomonadota</taxon>
        <taxon>Gammaproteobacteria</taxon>
        <taxon>Chromatiales</taxon>
        <taxon>Chromatiaceae</taxon>
        <taxon>Thioalkalicoccus</taxon>
    </lineage>
</organism>
<comment type="catalytic activity">
    <reaction evidence="9">
        <text>5,6-dihydrouridine(20) in tRNA + NADP(+) = uridine(20) in tRNA + NADPH + H(+)</text>
        <dbReference type="Rhea" id="RHEA:53336"/>
        <dbReference type="Rhea" id="RHEA-COMP:13533"/>
        <dbReference type="Rhea" id="RHEA-COMP:13534"/>
        <dbReference type="ChEBI" id="CHEBI:15378"/>
        <dbReference type="ChEBI" id="CHEBI:57783"/>
        <dbReference type="ChEBI" id="CHEBI:58349"/>
        <dbReference type="ChEBI" id="CHEBI:65315"/>
        <dbReference type="ChEBI" id="CHEBI:74443"/>
        <dbReference type="EC" id="1.3.1.91"/>
    </reaction>
</comment>
<comment type="caution">
    <text evidence="12">The sequence shown here is derived from an EMBL/GenBank/DDBJ whole genome shotgun (WGS) entry which is preliminary data.</text>
</comment>
<dbReference type="NCBIfam" id="NF008774">
    <property type="entry name" value="PRK11815.1"/>
    <property type="match status" value="1"/>
</dbReference>
<proteinExistence type="inferred from homology"/>
<keyword evidence="13" id="KW-1185">Reference proteome</keyword>
<dbReference type="Pfam" id="PF01207">
    <property type="entry name" value="Dus"/>
    <property type="match status" value="1"/>
</dbReference>
<comment type="catalytic activity">
    <reaction evidence="9">
        <text>5,6-dihydrouridine(20a) in tRNA + NAD(+) = uridine(20a) in tRNA + NADH + H(+)</text>
        <dbReference type="Rhea" id="RHEA:53348"/>
        <dbReference type="Rhea" id="RHEA-COMP:13535"/>
        <dbReference type="Rhea" id="RHEA-COMP:13536"/>
        <dbReference type="ChEBI" id="CHEBI:15378"/>
        <dbReference type="ChEBI" id="CHEBI:57540"/>
        <dbReference type="ChEBI" id="CHEBI:57945"/>
        <dbReference type="ChEBI" id="CHEBI:65315"/>
        <dbReference type="ChEBI" id="CHEBI:74443"/>
    </reaction>
</comment>
<gene>
    <name evidence="9 12" type="primary">dusA</name>
    <name evidence="12" type="ORF">ABC977_17190</name>
</gene>
<dbReference type="HAMAP" id="MF_02041">
    <property type="entry name" value="DusA_subfam"/>
    <property type="match status" value="1"/>
</dbReference>
<comment type="similarity">
    <text evidence="10">Belongs to the dus family.</text>
</comment>
<dbReference type="EMBL" id="JBDKXB010000044">
    <property type="protein sequence ID" value="MEY6434137.1"/>
    <property type="molecule type" value="Genomic_DNA"/>
</dbReference>
<feature type="domain" description="DUS-like FMN-binding" evidence="11">
    <location>
        <begin position="22"/>
        <end position="323"/>
    </location>
</feature>
<dbReference type="RefSeq" id="WP_369668519.1">
    <property type="nucleotide sequence ID" value="NZ_JBDKXB010000044.1"/>
</dbReference>
<feature type="binding site" evidence="9">
    <location>
        <position position="146"/>
    </location>
    <ligand>
        <name>FMN</name>
        <dbReference type="ChEBI" id="CHEBI:58210"/>
    </ligand>
</feature>
<evidence type="ECO:0000313" key="13">
    <source>
        <dbReference type="Proteomes" id="UP001564408"/>
    </source>
</evidence>
<accession>A0ABV4BIM8</accession>
<feature type="binding site" evidence="9">
    <location>
        <begin position="24"/>
        <end position="26"/>
    </location>
    <ligand>
        <name>FMN</name>
        <dbReference type="ChEBI" id="CHEBI:58210"/>
    </ligand>
</feature>
<keyword evidence="4 9" id="KW-0288">FMN</keyword>
<evidence type="ECO:0000256" key="10">
    <source>
        <dbReference type="PIRNR" id="PIRNR006621"/>
    </source>
</evidence>
<dbReference type="Gene3D" id="1.20.120.1460">
    <property type="match status" value="1"/>
</dbReference>
<keyword evidence="5 9" id="KW-0819">tRNA processing</keyword>
<evidence type="ECO:0000256" key="6">
    <source>
        <dbReference type="ARBA" id="ARBA00022857"/>
    </source>
</evidence>
<feature type="binding site" evidence="9">
    <location>
        <position position="178"/>
    </location>
    <ligand>
        <name>FMN</name>
        <dbReference type="ChEBI" id="CHEBI:58210"/>
    </ligand>
</feature>
<feature type="binding site" evidence="9">
    <location>
        <position position="77"/>
    </location>
    <ligand>
        <name>FMN</name>
        <dbReference type="ChEBI" id="CHEBI:58210"/>
    </ligand>
</feature>
<reference evidence="12 13" key="1">
    <citation type="submission" date="2024-05" db="EMBL/GenBank/DDBJ databases">
        <title>Genome Sequence and Characterization of the New Strain Purple Sulfur Bacterium of Genus Thioalkalicoccus.</title>
        <authorList>
            <person name="Bryantseva I.A."/>
            <person name="Kyndt J.A."/>
            <person name="Imhoff J.F."/>
        </authorList>
    </citation>
    <scope>NUCLEOTIDE SEQUENCE [LARGE SCALE GENOMIC DNA]</scope>
    <source>
        <strain evidence="12 13">Um2</strain>
    </source>
</reference>
<dbReference type="PROSITE" id="PS01136">
    <property type="entry name" value="UPF0034"/>
    <property type="match status" value="1"/>
</dbReference>
<evidence type="ECO:0000256" key="3">
    <source>
        <dbReference type="ARBA" id="ARBA00022630"/>
    </source>
</evidence>
<comment type="catalytic activity">
    <reaction evidence="9">
        <text>5,6-dihydrouridine(20) in tRNA + NAD(+) = uridine(20) in tRNA + NADH + H(+)</text>
        <dbReference type="Rhea" id="RHEA:53340"/>
        <dbReference type="Rhea" id="RHEA-COMP:13533"/>
        <dbReference type="Rhea" id="RHEA-COMP:13534"/>
        <dbReference type="ChEBI" id="CHEBI:15378"/>
        <dbReference type="ChEBI" id="CHEBI:57540"/>
        <dbReference type="ChEBI" id="CHEBI:57945"/>
        <dbReference type="ChEBI" id="CHEBI:65315"/>
        <dbReference type="ChEBI" id="CHEBI:74443"/>
        <dbReference type="EC" id="1.3.1.91"/>
    </reaction>
</comment>
<feature type="binding site" evidence="9">
    <location>
        <begin position="218"/>
        <end position="220"/>
    </location>
    <ligand>
        <name>FMN</name>
        <dbReference type="ChEBI" id="CHEBI:58210"/>
    </ligand>
</feature>
<evidence type="ECO:0000256" key="4">
    <source>
        <dbReference type="ARBA" id="ARBA00022643"/>
    </source>
</evidence>
<evidence type="ECO:0000256" key="8">
    <source>
        <dbReference type="ARBA" id="ARBA00023002"/>
    </source>
</evidence>
<feature type="active site" description="Proton donor" evidence="9">
    <location>
        <position position="107"/>
    </location>
</feature>
<evidence type="ECO:0000256" key="2">
    <source>
        <dbReference type="ARBA" id="ARBA00022555"/>
    </source>
</evidence>
<evidence type="ECO:0000313" key="12">
    <source>
        <dbReference type="EMBL" id="MEY6434137.1"/>
    </source>
</evidence>
<comment type="catalytic activity">
    <reaction evidence="9">
        <text>5,6-dihydrouridine(20a) in tRNA + NADP(+) = uridine(20a) in tRNA + NADPH + H(+)</text>
        <dbReference type="Rhea" id="RHEA:53344"/>
        <dbReference type="Rhea" id="RHEA-COMP:13535"/>
        <dbReference type="Rhea" id="RHEA-COMP:13536"/>
        <dbReference type="ChEBI" id="CHEBI:15378"/>
        <dbReference type="ChEBI" id="CHEBI:57783"/>
        <dbReference type="ChEBI" id="CHEBI:58349"/>
        <dbReference type="ChEBI" id="CHEBI:65315"/>
        <dbReference type="ChEBI" id="CHEBI:74443"/>
    </reaction>
</comment>
<evidence type="ECO:0000259" key="11">
    <source>
        <dbReference type="Pfam" id="PF01207"/>
    </source>
</evidence>
<dbReference type="GO" id="GO:0102264">
    <property type="term" value="F:tRNA-dihydrouridine20 synthase activity"/>
    <property type="evidence" value="ECO:0007669"/>
    <property type="project" value="UniProtKB-EC"/>
</dbReference>
<keyword evidence="7 9" id="KW-0694">RNA-binding</keyword>
<dbReference type="EC" id="1.3.1.91" evidence="9"/>
<sequence length="334" mass="37169">MTSRPSPPPQQLCPQRAWRLCVAPMMDWTDRHCRYFLRLISRHTRLYSEMVTTGALIHGDRARFLRFDPAEHPVALQLGGSDPAELAACARMGEDWGYDEINLNLGCPSDRVQSGRFGACLMAEPQRVAEGIAAMKDAVRIPVTAKTRIGIDDRDSYGELTDFVGALLAAGCDTLIVHARKAWLQGLNPKENREIPPLRYDWVFRLKADFPGPPIVLNGGVTSLAQAADLLERVDGIMIGRAAYQDPWLLADADRLLFDDDHPVPTQHQIIEDFLPYVERQLAAGVPLNSLSRHLLGLFQGRPGARAWRRHLSEQAHRPGAGHRVLTDAAALVR</sequence>
<dbReference type="PANTHER" id="PTHR42907:SF1">
    <property type="entry name" value="FMN-LINKED OXIDOREDUCTASES SUPERFAMILY PROTEIN"/>
    <property type="match status" value="1"/>
</dbReference>
<keyword evidence="3 9" id="KW-0285">Flavoprotein</keyword>
<comment type="cofactor">
    <cofactor evidence="1 9 10">
        <name>FMN</name>
        <dbReference type="ChEBI" id="CHEBI:58210"/>
    </cofactor>
</comment>
<keyword evidence="8 9" id="KW-0560">Oxidoreductase</keyword>
<evidence type="ECO:0000256" key="1">
    <source>
        <dbReference type="ARBA" id="ARBA00001917"/>
    </source>
</evidence>
<feature type="site" description="Interacts with tRNA; defines subfamily-specific binding signature" evidence="9">
    <location>
        <position position="306"/>
    </location>
</feature>
<name>A0ABV4BIM8_9GAMM</name>
<dbReference type="InterPro" id="IPR004653">
    <property type="entry name" value="DusA"/>
</dbReference>
<dbReference type="InterPro" id="IPR001269">
    <property type="entry name" value="DUS_fam"/>
</dbReference>
<keyword evidence="6 9" id="KW-0521">NADP</keyword>
<feature type="site" description="Interacts with tRNA; defines subfamily-specific binding signature" evidence="9">
    <location>
        <position position="309"/>
    </location>
</feature>
<keyword evidence="2 9" id="KW-0820">tRNA-binding</keyword>
<feature type="binding site" evidence="9">
    <location>
        <begin position="240"/>
        <end position="241"/>
    </location>
    <ligand>
        <name>FMN</name>
        <dbReference type="ChEBI" id="CHEBI:58210"/>
    </ligand>
</feature>
<feature type="site" description="Interacts with tRNA" evidence="9">
    <location>
        <position position="104"/>
    </location>
</feature>
<protein>
    <recommendedName>
        <fullName evidence="9">tRNA-dihydrouridine(20/20a) synthase</fullName>
        <ecNumber evidence="9">1.3.1.91</ecNumber>
    </recommendedName>
    <alternativeName>
        <fullName evidence="9">U20-specific dihydrouridine synthase</fullName>
        <shortName evidence="9">U20-specific Dus</shortName>
    </alternativeName>
    <alternativeName>
        <fullName evidence="9">tRNA-dihydrouridine synthase A</fullName>
    </alternativeName>
</protein>
<dbReference type="InterPro" id="IPR035587">
    <property type="entry name" value="DUS-like_FMN-bd"/>
</dbReference>
<feature type="site" description="Interacts with tRNA" evidence="9">
    <location>
        <position position="193"/>
    </location>
</feature>
<dbReference type="Gene3D" id="3.20.20.70">
    <property type="entry name" value="Aldolase class I"/>
    <property type="match status" value="1"/>
</dbReference>
<dbReference type="NCBIfam" id="TIGR00742">
    <property type="entry name" value="yjbN"/>
    <property type="match status" value="1"/>
</dbReference>
<evidence type="ECO:0000256" key="7">
    <source>
        <dbReference type="ARBA" id="ARBA00022884"/>
    </source>
</evidence>
<comment type="function">
    <text evidence="9">Catalyzes the synthesis of 5,6-dihydrouridine (D), a modified base found in the D-loop of most tRNAs, via the reduction of the C5-C6 double bond in target uridines. Specifically modifies U20 and U20a in tRNAs.</text>
</comment>
<evidence type="ECO:0000256" key="5">
    <source>
        <dbReference type="ARBA" id="ARBA00022694"/>
    </source>
</evidence>
<dbReference type="SUPFAM" id="SSF51395">
    <property type="entry name" value="FMN-linked oxidoreductases"/>
    <property type="match status" value="1"/>
</dbReference>
<comment type="similarity">
    <text evidence="9">Belongs to the Dus family. DusA subfamily.</text>
</comment>
<dbReference type="CDD" id="cd02801">
    <property type="entry name" value="DUS_like_FMN"/>
    <property type="match status" value="1"/>
</dbReference>
<evidence type="ECO:0000256" key="9">
    <source>
        <dbReference type="HAMAP-Rule" id="MF_02041"/>
    </source>
</evidence>
<dbReference type="InterPro" id="IPR018517">
    <property type="entry name" value="tRNA_hU_synthase_CS"/>
</dbReference>
<dbReference type="Proteomes" id="UP001564408">
    <property type="component" value="Unassembled WGS sequence"/>
</dbReference>
<feature type="site" description="Interacts with tRNA; defines subfamily-specific binding signature" evidence="9">
    <location>
        <position position="190"/>
    </location>
</feature>